<proteinExistence type="predicted"/>
<feature type="compositionally biased region" description="Basic and acidic residues" evidence="1">
    <location>
        <begin position="39"/>
        <end position="52"/>
    </location>
</feature>
<dbReference type="Proteomes" id="UP000287651">
    <property type="component" value="Unassembled WGS sequence"/>
</dbReference>
<gene>
    <name evidence="2" type="ORF">B296_00037820</name>
</gene>
<dbReference type="AlphaFoldDB" id="A0A426Y6V7"/>
<reference evidence="2 3" key="1">
    <citation type="journal article" date="2014" name="Agronomy (Basel)">
        <title>A Draft Genome Sequence for Ensete ventricosum, the Drought-Tolerant Tree Against Hunger.</title>
        <authorList>
            <person name="Harrison J."/>
            <person name="Moore K.A."/>
            <person name="Paszkiewicz K."/>
            <person name="Jones T."/>
            <person name="Grant M."/>
            <person name="Ambacheew D."/>
            <person name="Muzemil S."/>
            <person name="Studholme D.J."/>
        </authorList>
    </citation>
    <scope>NUCLEOTIDE SEQUENCE [LARGE SCALE GENOMIC DNA]</scope>
</reference>
<accession>A0A426Y6V7</accession>
<evidence type="ECO:0000313" key="2">
    <source>
        <dbReference type="EMBL" id="RRT47360.1"/>
    </source>
</evidence>
<evidence type="ECO:0000313" key="3">
    <source>
        <dbReference type="Proteomes" id="UP000287651"/>
    </source>
</evidence>
<dbReference type="EMBL" id="AMZH03014598">
    <property type="protein sequence ID" value="RRT47360.1"/>
    <property type="molecule type" value="Genomic_DNA"/>
</dbReference>
<evidence type="ECO:0000256" key="1">
    <source>
        <dbReference type="SAM" id="MobiDB-lite"/>
    </source>
</evidence>
<feature type="region of interest" description="Disordered" evidence="1">
    <location>
        <begin position="15"/>
        <end position="52"/>
    </location>
</feature>
<protein>
    <submittedName>
        <fullName evidence="2">Uncharacterized protein</fullName>
    </submittedName>
</protein>
<comment type="caution">
    <text evidence="2">The sequence shown here is derived from an EMBL/GenBank/DDBJ whole genome shotgun (WGS) entry which is preliminary data.</text>
</comment>
<name>A0A426Y6V7_ENSVE</name>
<organism evidence="2 3">
    <name type="scientific">Ensete ventricosum</name>
    <name type="common">Abyssinian banana</name>
    <name type="synonym">Musa ensete</name>
    <dbReference type="NCBI Taxonomy" id="4639"/>
    <lineage>
        <taxon>Eukaryota</taxon>
        <taxon>Viridiplantae</taxon>
        <taxon>Streptophyta</taxon>
        <taxon>Embryophyta</taxon>
        <taxon>Tracheophyta</taxon>
        <taxon>Spermatophyta</taxon>
        <taxon>Magnoliopsida</taxon>
        <taxon>Liliopsida</taxon>
        <taxon>Zingiberales</taxon>
        <taxon>Musaceae</taxon>
        <taxon>Ensete</taxon>
    </lineage>
</organism>
<sequence length="207" mass="22920">MRRQRRHCWCFKGRGPAAMEEEGSGEEGRLEAAAAATAREGKRAGRRKDPVQQRRAWLRQRHLRQREEKAEEGLAAANKCLAAIEAAGKRRQRPELAGIAGGWLRQRETEEEGWAAAAEGTTVLAVRLHDAYCDLLQIFVLSSASKSSVLISCSVVMFLSDMSGRSPLYKNSPVNKELVAHIKKDTSVLPRLGGLSEVELNSFTYST</sequence>